<dbReference type="SMART" id="SM00829">
    <property type="entry name" value="PKS_ER"/>
    <property type="match status" value="1"/>
</dbReference>
<evidence type="ECO:0000256" key="2">
    <source>
        <dbReference type="ARBA" id="ARBA00022833"/>
    </source>
</evidence>
<dbReference type="EMBL" id="KL584740">
    <property type="protein sequence ID" value="KEQ68097.1"/>
    <property type="molecule type" value="Genomic_DNA"/>
</dbReference>
<dbReference type="GO" id="GO:0016491">
    <property type="term" value="F:oxidoreductase activity"/>
    <property type="evidence" value="ECO:0007669"/>
    <property type="project" value="UniProtKB-KW"/>
</dbReference>
<keyword evidence="2 4" id="KW-0862">Zinc</keyword>
<comment type="similarity">
    <text evidence="4">Belongs to the zinc-containing alcohol dehydrogenase family.</text>
</comment>
<dbReference type="InterPro" id="IPR020843">
    <property type="entry name" value="ER"/>
</dbReference>
<organism evidence="6 7">
    <name type="scientific">Aureobasidium namibiae CBS 147.97</name>
    <dbReference type="NCBI Taxonomy" id="1043004"/>
    <lineage>
        <taxon>Eukaryota</taxon>
        <taxon>Fungi</taxon>
        <taxon>Dikarya</taxon>
        <taxon>Ascomycota</taxon>
        <taxon>Pezizomycotina</taxon>
        <taxon>Dothideomycetes</taxon>
        <taxon>Dothideomycetidae</taxon>
        <taxon>Dothideales</taxon>
        <taxon>Saccotheciaceae</taxon>
        <taxon>Aureobasidium</taxon>
    </lineage>
</organism>
<proteinExistence type="inferred from homology"/>
<dbReference type="Gene3D" id="3.40.50.720">
    <property type="entry name" value="NAD(P)-binding Rossmann-like Domain"/>
    <property type="match status" value="1"/>
</dbReference>
<evidence type="ECO:0000256" key="1">
    <source>
        <dbReference type="ARBA" id="ARBA00022723"/>
    </source>
</evidence>
<dbReference type="Pfam" id="PF08240">
    <property type="entry name" value="ADH_N"/>
    <property type="match status" value="1"/>
</dbReference>
<dbReference type="InterPro" id="IPR013149">
    <property type="entry name" value="ADH-like_C"/>
</dbReference>
<evidence type="ECO:0000256" key="4">
    <source>
        <dbReference type="RuleBase" id="RU361277"/>
    </source>
</evidence>
<dbReference type="Gene3D" id="3.90.180.10">
    <property type="entry name" value="Medium-chain alcohol dehydrogenases, catalytic domain"/>
    <property type="match status" value="1"/>
</dbReference>
<sequence length="329" mass="34233">MQAYRYETADGVIKQRKLPIPEPAANEVLITVKAAGLCHSDLHILSGGFENLQPFGVHAPLTLGHEVAGIVNKVGSQVASFKPGDRVAVAQVGYPKENANWDISVGLGVDGGLAEYCISDVSQVVHVPANVPLHLAAVATDAISTAYHAVVTEAEAGPGRNIAILGLGGLGLNGVVAASLRGANVYGFDIDEKKFEAARDSGAIACHQSLNDVDDAFFDAVVDFAGVGKTTALAINRVKVGGVVVLVGLGVNEATLPTSLLTMKSIHLRGCMGASLQEYREVLEYVASGKITPVTEQISFEDVSDGLERLAAGKISGRLWTDPSAMGPV</sequence>
<dbReference type="RefSeq" id="XP_013422280.1">
    <property type="nucleotide sequence ID" value="XM_013566826.1"/>
</dbReference>
<comment type="cofactor">
    <cofactor evidence="4">
        <name>Zn(2+)</name>
        <dbReference type="ChEBI" id="CHEBI:29105"/>
    </cofactor>
</comment>
<feature type="domain" description="Enoyl reductase (ER)" evidence="5">
    <location>
        <begin position="11"/>
        <end position="321"/>
    </location>
</feature>
<dbReference type="PANTHER" id="PTHR43401:SF4">
    <property type="entry name" value="D-ARABINOSE 1-DEHYDROGENASE (NADP(+))"/>
    <property type="match status" value="1"/>
</dbReference>
<keyword evidence="1 4" id="KW-0479">Metal-binding</keyword>
<dbReference type="InterPro" id="IPR050129">
    <property type="entry name" value="Zn_alcohol_dh"/>
</dbReference>
<dbReference type="SUPFAM" id="SSF51735">
    <property type="entry name" value="NAD(P)-binding Rossmann-fold domains"/>
    <property type="match status" value="1"/>
</dbReference>
<dbReference type="PANTHER" id="PTHR43401">
    <property type="entry name" value="L-THREONINE 3-DEHYDROGENASE"/>
    <property type="match status" value="1"/>
</dbReference>
<dbReference type="InterPro" id="IPR011032">
    <property type="entry name" value="GroES-like_sf"/>
</dbReference>
<evidence type="ECO:0000256" key="3">
    <source>
        <dbReference type="ARBA" id="ARBA00023002"/>
    </source>
</evidence>
<dbReference type="HOGENOM" id="CLU_026673_11_2_1"/>
<dbReference type="CDD" id="cd08254">
    <property type="entry name" value="hydroxyacyl_CoA_DH"/>
    <property type="match status" value="1"/>
</dbReference>
<dbReference type="STRING" id="1043004.A0A074WDW0"/>
<dbReference type="InterPro" id="IPR013154">
    <property type="entry name" value="ADH-like_N"/>
</dbReference>
<gene>
    <name evidence="6" type="ORF">M436DRAFT_68466</name>
</gene>
<dbReference type="Proteomes" id="UP000027730">
    <property type="component" value="Unassembled WGS sequence"/>
</dbReference>
<dbReference type="PROSITE" id="PS00059">
    <property type="entry name" value="ADH_ZINC"/>
    <property type="match status" value="1"/>
</dbReference>
<dbReference type="GO" id="GO:0008270">
    <property type="term" value="F:zinc ion binding"/>
    <property type="evidence" value="ECO:0007669"/>
    <property type="project" value="InterPro"/>
</dbReference>
<accession>A0A074WDW0</accession>
<dbReference type="OrthoDB" id="1879366at2759"/>
<dbReference type="AlphaFoldDB" id="A0A074WDW0"/>
<dbReference type="SUPFAM" id="SSF50129">
    <property type="entry name" value="GroES-like"/>
    <property type="match status" value="1"/>
</dbReference>
<dbReference type="Pfam" id="PF00107">
    <property type="entry name" value="ADH_zinc_N"/>
    <property type="match status" value="1"/>
</dbReference>
<keyword evidence="7" id="KW-1185">Reference proteome</keyword>
<keyword evidence="3" id="KW-0560">Oxidoreductase</keyword>
<protein>
    <submittedName>
        <fullName evidence="6">GroES-like protein</fullName>
    </submittedName>
</protein>
<dbReference type="InterPro" id="IPR036291">
    <property type="entry name" value="NAD(P)-bd_dom_sf"/>
</dbReference>
<dbReference type="InterPro" id="IPR002328">
    <property type="entry name" value="ADH_Zn_CS"/>
</dbReference>
<name>A0A074WDW0_9PEZI</name>
<dbReference type="GeneID" id="25414433"/>
<reference evidence="6 7" key="1">
    <citation type="journal article" date="2014" name="BMC Genomics">
        <title>Genome sequencing of four Aureobasidium pullulans varieties: biotechnological potential, stress tolerance, and description of new species.</title>
        <authorList>
            <person name="Gostin Ar C."/>
            <person name="Ohm R.A."/>
            <person name="Kogej T."/>
            <person name="Sonjak S."/>
            <person name="Turk M."/>
            <person name="Zajc J."/>
            <person name="Zalar P."/>
            <person name="Grube M."/>
            <person name="Sun H."/>
            <person name="Han J."/>
            <person name="Sharma A."/>
            <person name="Chiniquy J."/>
            <person name="Ngan C.Y."/>
            <person name="Lipzen A."/>
            <person name="Barry K."/>
            <person name="Grigoriev I.V."/>
            <person name="Gunde-Cimerman N."/>
        </authorList>
    </citation>
    <scope>NUCLEOTIDE SEQUENCE [LARGE SCALE GENOMIC DNA]</scope>
    <source>
        <strain evidence="6 7">CBS 147.97</strain>
    </source>
</reference>
<evidence type="ECO:0000313" key="6">
    <source>
        <dbReference type="EMBL" id="KEQ68097.1"/>
    </source>
</evidence>
<evidence type="ECO:0000259" key="5">
    <source>
        <dbReference type="SMART" id="SM00829"/>
    </source>
</evidence>
<evidence type="ECO:0000313" key="7">
    <source>
        <dbReference type="Proteomes" id="UP000027730"/>
    </source>
</evidence>